<dbReference type="AlphaFoldDB" id="A0A443IH37"/>
<dbReference type="PANTHER" id="PTHR36846">
    <property type="entry name" value="PROTEIN VIAA"/>
    <property type="match status" value="1"/>
</dbReference>
<comment type="subcellular location">
    <subcellularLocation>
        <location evidence="3">Cytoplasm</location>
    </subcellularLocation>
</comment>
<dbReference type="GO" id="GO:0005829">
    <property type="term" value="C:cytosol"/>
    <property type="evidence" value="ECO:0007669"/>
    <property type="project" value="TreeGrafter"/>
</dbReference>
<dbReference type="HAMAP" id="MF_01626">
    <property type="entry name" value="ViaA"/>
    <property type="match status" value="1"/>
</dbReference>
<sequence length="487" mass="55629">MISVETLSALLSIGEGELIEELIIVLLASPQLALFFEKFPRMKNALLRDIPRWKAEIIENLKTTPIPETLEKEFTLFQQYQTLSTREFSYQLKELLLNLDTLNTPFAEQARTLVANIEANKVSQAQHTLFLQRWRLNLTLQTLTLNQQLLEQEREKLLAELQHRLAISGQLAPLLSDDDEAAAGRLWDMSVSSLQHGDDKLIAEYGEFLTQQPELIKLAEQLGRSRAAKSVPADEAPLEAFHQQVREPDNVPEEVSGIHQSDDVLRLLPPELAILGISELEIEFYRRLVEKRLLTYRLQGDTWHEKMSLRPVSHQQHEDSPRGPFIVCVDTSGSMGGFNERCAKAFCLALLKVALADKRRCYIMLFAHEVIGYELTGDDGIAQAIRFLGQRFRGGTDLAGCLDTVIKRMKSPIWQEADAVIVSDFIAQRLPDPLIKNIQHHQLQLQQRFHAVAMSAHGKPGTLRIFDHIWRFDTGLKSRLLRRWQRK</sequence>
<protein>
    <recommendedName>
        <fullName evidence="3">Regulatory protein ViaA</fullName>
    </recommendedName>
    <alternativeName>
        <fullName evidence="3">VWA interacting with AAA+ ATPase</fullName>
    </alternativeName>
</protein>
<dbReference type="Pfam" id="PF13519">
    <property type="entry name" value="VWA_2"/>
    <property type="match status" value="1"/>
</dbReference>
<organism evidence="5 6">
    <name type="scientific">[Pantoea] beijingensis</name>
    <dbReference type="NCBI Taxonomy" id="1324864"/>
    <lineage>
        <taxon>Bacteria</taxon>
        <taxon>Pseudomonadati</taxon>
        <taxon>Pseudomonadota</taxon>
        <taxon>Gammaproteobacteria</taxon>
        <taxon>Enterobacterales</taxon>
        <taxon>Erwiniaceae</taxon>
        <taxon>Erwinia</taxon>
    </lineage>
</organism>
<dbReference type="SMART" id="SM00327">
    <property type="entry name" value="VWA"/>
    <property type="match status" value="1"/>
</dbReference>
<evidence type="ECO:0000313" key="6">
    <source>
        <dbReference type="Proteomes" id="UP000288794"/>
    </source>
</evidence>
<dbReference type="EMBL" id="JMEE01000002">
    <property type="protein sequence ID" value="RWR03397.1"/>
    <property type="molecule type" value="Genomic_DNA"/>
</dbReference>
<dbReference type="PANTHER" id="PTHR36846:SF1">
    <property type="entry name" value="PROTEIN VIAA"/>
    <property type="match status" value="1"/>
</dbReference>
<dbReference type="RefSeq" id="WP_128175295.1">
    <property type="nucleotide sequence ID" value="NZ_CP071409.1"/>
</dbReference>
<feature type="domain" description="VWFA" evidence="4">
    <location>
        <begin position="322"/>
        <end position="486"/>
    </location>
</feature>
<name>A0A443IH37_9GAMM</name>
<keyword evidence="2 3" id="KW-0143">Chaperone</keyword>
<evidence type="ECO:0000313" key="5">
    <source>
        <dbReference type="EMBL" id="RWR03397.1"/>
    </source>
</evidence>
<dbReference type="Proteomes" id="UP000288794">
    <property type="component" value="Unassembled WGS sequence"/>
</dbReference>
<comment type="similarity">
    <text evidence="3">Belongs to the ViaA family.</text>
</comment>
<comment type="function">
    <text evidence="3">Component of the RavA-ViaA chaperone complex, which may act on the membrane to optimize the function of some of the respiratory chains. ViaA stimulates the ATPase activity of RavA.</text>
</comment>
<proteinExistence type="inferred from homology"/>
<keyword evidence="1 3" id="KW-0963">Cytoplasm</keyword>
<dbReference type="SUPFAM" id="SSF53300">
    <property type="entry name" value="vWA-like"/>
    <property type="match status" value="1"/>
</dbReference>
<evidence type="ECO:0000256" key="3">
    <source>
        <dbReference type="HAMAP-Rule" id="MF_01626"/>
    </source>
</evidence>
<comment type="caution">
    <text evidence="5">The sequence shown here is derived from an EMBL/GenBank/DDBJ whole genome shotgun (WGS) entry which is preliminary data.</text>
</comment>
<evidence type="ECO:0000256" key="1">
    <source>
        <dbReference type="ARBA" id="ARBA00022490"/>
    </source>
</evidence>
<dbReference type="InterPro" id="IPR002035">
    <property type="entry name" value="VWF_A"/>
</dbReference>
<dbReference type="NCBIfam" id="NF008230">
    <property type="entry name" value="PRK10997.1"/>
    <property type="match status" value="1"/>
</dbReference>
<accession>A0A443IH37</accession>
<dbReference type="Gene3D" id="3.40.50.410">
    <property type="entry name" value="von Willebrand factor, type A domain"/>
    <property type="match status" value="1"/>
</dbReference>
<evidence type="ECO:0000256" key="2">
    <source>
        <dbReference type="ARBA" id="ARBA00023186"/>
    </source>
</evidence>
<evidence type="ECO:0000259" key="4">
    <source>
        <dbReference type="SMART" id="SM00327"/>
    </source>
</evidence>
<dbReference type="InterPro" id="IPR036465">
    <property type="entry name" value="vWFA_dom_sf"/>
</dbReference>
<dbReference type="CDD" id="cd01462">
    <property type="entry name" value="VWA_YIEM_type"/>
    <property type="match status" value="1"/>
</dbReference>
<dbReference type="InterPro" id="IPR023481">
    <property type="entry name" value="Uncharacterised_ViaA"/>
</dbReference>
<gene>
    <name evidence="3" type="primary">viaA</name>
    <name evidence="5" type="ORF">ED28_03605</name>
</gene>
<reference evidence="5 6" key="1">
    <citation type="submission" date="2014-04" db="EMBL/GenBank/DDBJ databases">
        <title>Draft genome sequence of Pantoea beijingensis strain LMG 27579, an emerging pathogen to Pleurotus eryngii with potential industrial application.</title>
        <authorList>
            <person name="Xu F."/>
            <person name="Liu Y."/>
            <person name="Wang S."/>
            <person name="Yin Y."/>
            <person name="Ma Y."/>
            <person name="Zhao S."/>
            <person name="Rong C."/>
        </authorList>
    </citation>
    <scope>NUCLEOTIDE SEQUENCE [LARGE SCALE GENOMIC DNA]</scope>
    <source>
        <strain evidence="5 6">LMG 27579</strain>
    </source>
</reference>
<comment type="subunit">
    <text evidence="3">Homodimer. Interacts with RavA.</text>
</comment>
<keyword evidence="6" id="KW-1185">Reference proteome</keyword>